<reference evidence="1 2" key="1">
    <citation type="submission" date="2018-03" db="EMBL/GenBank/DDBJ databases">
        <title>Finding Nemo's genes: A chromosome-scale reference assembly of the genome of the orange clownfish Amphiprion percula.</title>
        <authorList>
            <person name="Lehmann R."/>
        </authorList>
    </citation>
    <scope>NUCLEOTIDE SEQUENCE</scope>
</reference>
<dbReference type="Ensembl" id="ENSAPET00000005418.1">
    <property type="protein sequence ID" value="ENSAPEP00000005278.1"/>
    <property type="gene ID" value="ENSAPEG00000003778.1"/>
</dbReference>
<evidence type="ECO:0000313" key="1">
    <source>
        <dbReference type="Ensembl" id="ENSAPEP00000005278.1"/>
    </source>
</evidence>
<sequence length="154" mass="17549">DCWLTLHKSELRNTIAGILKSAKLPHSNITKQETKAVKSLKQDNSITILPADKGRTTVIMDTDTYEQQLTNMLQDRNTNEVLKKDPTEQKKRILKTLLKPLLETNKITQEQLAQELNNITRLKKDRTLKKCTNLTGLGIPTLQPLVDSILQLHE</sequence>
<accession>A0A3P8RXA2</accession>
<keyword evidence="2" id="KW-1185">Reference proteome</keyword>
<name>A0A3P8RXA2_AMPPE</name>
<evidence type="ECO:0000313" key="2">
    <source>
        <dbReference type="Proteomes" id="UP000265080"/>
    </source>
</evidence>
<proteinExistence type="predicted"/>
<dbReference type="Proteomes" id="UP000265080">
    <property type="component" value="Chromosome 10"/>
</dbReference>
<reference evidence="1" key="3">
    <citation type="submission" date="2025-09" db="UniProtKB">
        <authorList>
            <consortium name="Ensembl"/>
        </authorList>
    </citation>
    <scope>IDENTIFICATION</scope>
</reference>
<organism evidence="1 2">
    <name type="scientific">Amphiprion percula</name>
    <name type="common">Orange clownfish</name>
    <name type="synonym">Lutjanus percula</name>
    <dbReference type="NCBI Taxonomy" id="161767"/>
    <lineage>
        <taxon>Eukaryota</taxon>
        <taxon>Metazoa</taxon>
        <taxon>Chordata</taxon>
        <taxon>Craniata</taxon>
        <taxon>Vertebrata</taxon>
        <taxon>Euteleostomi</taxon>
        <taxon>Actinopterygii</taxon>
        <taxon>Neopterygii</taxon>
        <taxon>Teleostei</taxon>
        <taxon>Neoteleostei</taxon>
        <taxon>Acanthomorphata</taxon>
        <taxon>Ovalentaria</taxon>
        <taxon>Pomacentridae</taxon>
        <taxon>Amphiprion</taxon>
    </lineage>
</organism>
<dbReference type="AlphaFoldDB" id="A0A3P8RXA2"/>
<protein>
    <submittedName>
        <fullName evidence="1">Uncharacterized protein</fullName>
    </submittedName>
</protein>
<reference evidence="1" key="2">
    <citation type="submission" date="2025-08" db="UniProtKB">
        <authorList>
            <consortium name="Ensembl"/>
        </authorList>
    </citation>
    <scope>IDENTIFICATION</scope>
</reference>